<evidence type="ECO:0000313" key="1">
    <source>
        <dbReference type="EMBL" id="CDF83727.1"/>
    </source>
</evidence>
<keyword evidence="2" id="KW-1185">Reference proteome</keyword>
<organism evidence="1 2">
    <name type="scientific">Pseudomonas knackmussii (strain DSM 6978 / CCUG 54928 / LMG 23759 / B13)</name>
    <dbReference type="NCBI Taxonomy" id="1301098"/>
    <lineage>
        <taxon>Bacteria</taxon>
        <taxon>Pseudomonadati</taxon>
        <taxon>Pseudomonadota</taxon>
        <taxon>Gammaproteobacteria</taxon>
        <taxon>Pseudomonadales</taxon>
        <taxon>Pseudomonadaceae</taxon>
        <taxon>Pseudomonas</taxon>
    </lineage>
</organism>
<proteinExistence type="predicted"/>
<dbReference type="AlphaFoldDB" id="A0A024HGU2"/>
<protein>
    <submittedName>
        <fullName evidence="1">Uncharacterized protein</fullName>
    </submittedName>
</protein>
<dbReference type="KEGG" id="pkc:PKB_2380"/>
<dbReference type="Proteomes" id="UP000025241">
    <property type="component" value="Chromosome I"/>
</dbReference>
<reference evidence="1 2" key="2">
    <citation type="submission" date="2014-05" db="EMBL/GenBank/DDBJ databases">
        <title>Genome sequence of the 3-chlorobenzoate degrading bacterium Pseudomonas knackmussii B13 shows multiple evidence for horizontal gene transfer.</title>
        <authorList>
            <person name="Miyazaki R."/>
            <person name="Bertelli C."/>
            <person name="Falquet L."/>
            <person name="Robinson-Rechavi M."/>
            <person name="Gharib W."/>
            <person name="Roy S."/>
            <person name="Van der Meer J.R."/>
        </authorList>
    </citation>
    <scope>NUCLEOTIDE SEQUENCE [LARGE SCALE GENOMIC DNA]</scope>
    <source>
        <strain evidence="1 2">B13</strain>
    </source>
</reference>
<dbReference type="HOGENOM" id="CLU_2809164_0_0_6"/>
<dbReference type="STRING" id="1301098.PKB_2380"/>
<reference evidence="1 2" key="1">
    <citation type="submission" date="2013-03" db="EMBL/GenBank/DDBJ databases">
        <authorList>
            <person name="Linke B."/>
        </authorList>
    </citation>
    <scope>NUCLEOTIDE SEQUENCE [LARGE SCALE GENOMIC DNA]</scope>
    <source>
        <strain evidence="1 2">B13</strain>
    </source>
</reference>
<dbReference type="EMBL" id="HG322950">
    <property type="protein sequence ID" value="CDF83727.1"/>
    <property type="molecule type" value="Genomic_DNA"/>
</dbReference>
<evidence type="ECO:0000313" key="2">
    <source>
        <dbReference type="Proteomes" id="UP000025241"/>
    </source>
</evidence>
<accession>A0A024HGU2</accession>
<gene>
    <name evidence="1" type="ORF">PKB_2380</name>
</gene>
<sequence>MSAERRAEKLFVGASLLANEPRGGVGSRASSLLQVQPRASEGCRSGFIRDPAGKARAFPLKEVRNER</sequence>
<name>A0A024HGU2_PSEKB</name>